<evidence type="ECO:0000256" key="4">
    <source>
        <dbReference type="ARBA" id="ARBA00022679"/>
    </source>
</evidence>
<comment type="catalytic activity">
    <reaction evidence="1 9">
        <text>(2R)-3-phosphoglycerate + ATP = (2R)-3-phospho-glyceroyl phosphate + ADP</text>
        <dbReference type="Rhea" id="RHEA:14801"/>
        <dbReference type="ChEBI" id="CHEBI:30616"/>
        <dbReference type="ChEBI" id="CHEBI:57604"/>
        <dbReference type="ChEBI" id="CHEBI:58272"/>
        <dbReference type="ChEBI" id="CHEBI:456216"/>
        <dbReference type="EC" id="2.7.2.3"/>
    </reaction>
</comment>
<evidence type="ECO:0000313" key="11">
    <source>
        <dbReference type="EMBL" id="TVM36051.1"/>
    </source>
</evidence>
<keyword evidence="7 8" id="KW-0067">ATP-binding</keyword>
<evidence type="ECO:0000256" key="3">
    <source>
        <dbReference type="ARBA" id="ARBA00013061"/>
    </source>
</evidence>
<evidence type="ECO:0000256" key="2">
    <source>
        <dbReference type="ARBA" id="ARBA00008982"/>
    </source>
</evidence>
<comment type="similarity">
    <text evidence="2 9">Belongs to the phosphoglycerate kinase family.</text>
</comment>
<dbReference type="OrthoDB" id="6462883at2"/>
<dbReference type="Proteomes" id="UP000434052">
    <property type="component" value="Unassembled WGS sequence"/>
</dbReference>
<dbReference type="AlphaFoldDB" id="A0A6P1ZK11"/>
<dbReference type="PRINTS" id="PR00477">
    <property type="entry name" value="PHGLYCKINASE"/>
</dbReference>
<dbReference type="GO" id="GO:0006096">
    <property type="term" value="P:glycolytic process"/>
    <property type="evidence" value="ECO:0007669"/>
    <property type="project" value="InterPro"/>
</dbReference>
<feature type="binding site" evidence="8">
    <location>
        <begin position="371"/>
        <end position="374"/>
    </location>
    <ligand>
        <name>ATP</name>
        <dbReference type="ChEBI" id="CHEBI:30616"/>
    </ligand>
</feature>
<evidence type="ECO:0000256" key="9">
    <source>
        <dbReference type="RuleBase" id="RU000532"/>
    </source>
</evidence>
<dbReference type="GO" id="GO:0004618">
    <property type="term" value="F:phosphoglycerate kinase activity"/>
    <property type="evidence" value="ECO:0007669"/>
    <property type="project" value="UniProtKB-EC"/>
</dbReference>
<keyword evidence="4 9" id="KW-0808">Transferase</keyword>
<reference evidence="11 12" key="1">
    <citation type="submission" date="2018-06" db="EMBL/GenBank/DDBJ databases">
        <title>Complete genome of Desulfovibrio marinus P48SEP.</title>
        <authorList>
            <person name="Crispim J.S."/>
            <person name="Vidigal P.M.P."/>
            <person name="Silva L.C.F."/>
            <person name="Araujo L.C."/>
            <person name="Laguardia C.N."/>
            <person name="Dias R.S."/>
            <person name="Sousa M.P."/>
            <person name="Paula S.O."/>
            <person name="Silva C."/>
        </authorList>
    </citation>
    <scope>NUCLEOTIDE SEQUENCE [LARGE SCALE GENOMIC DNA]</scope>
    <source>
        <strain evidence="11 12">P48SEP</strain>
    </source>
</reference>
<dbReference type="PROSITE" id="PS00111">
    <property type="entry name" value="PGLYCERATE_KINASE"/>
    <property type="match status" value="1"/>
</dbReference>
<keyword evidence="6 9" id="KW-0418">Kinase</keyword>
<dbReference type="PANTHER" id="PTHR11406">
    <property type="entry name" value="PHOSPHOGLYCERATE KINASE"/>
    <property type="match status" value="1"/>
</dbReference>
<dbReference type="Pfam" id="PF00162">
    <property type="entry name" value="PGK"/>
    <property type="match status" value="1"/>
</dbReference>
<dbReference type="InterPro" id="IPR036043">
    <property type="entry name" value="Phosphoglycerate_kinase_sf"/>
</dbReference>
<evidence type="ECO:0000256" key="7">
    <source>
        <dbReference type="ARBA" id="ARBA00022840"/>
    </source>
</evidence>
<evidence type="ECO:0000256" key="8">
    <source>
        <dbReference type="PIRSR" id="PIRSR000724-2"/>
    </source>
</evidence>
<evidence type="ECO:0000256" key="5">
    <source>
        <dbReference type="ARBA" id="ARBA00022741"/>
    </source>
</evidence>
<dbReference type="GO" id="GO:0005829">
    <property type="term" value="C:cytosol"/>
    <property type="evidence" value="ECO:0007669"/>
    <property type="project" value="TreeGrafter"/>
</dbReference>
<evidence type="ECO:0000313" key="12">
    <source>
        <dbReference type="Proteomes" id="UP000434052"/>
    </source>
</evidence>
<feature type="binding site" evidence="8">
    <location>
        <position position="345"/>
    </location>
    <ligand>
        <name>ATP</name>
        <dbReference type="ChEBI" id="CHEBI:30616"/>
    </ligand>
</feature>
<keyword evidence="5" id="KW-0547">Nucleotide-binding</keyword>
<keyword evidence="13" id="KW-1185">Reference proteome</keyword>
<dbReference type="GO" id="GO:0043531">
    <property type="term" value="F:ADP binding"/>
    <property type="evidence" value="ECO:0007669"/>
    <property type="project" value="TreeGrafter"/>
</dbReference>
<sequence>MEVSKDMRIHSFVDFDYRGKTVILRLDINCPVDADTGKLRNTNRIDKSVGTLVWLLRQGAKIAIIAHQGDSQDYKGLIPMAQHAQRLSELAGCTVDYIDDVCGPAAQAAVKSLNPGQAVLLGNLRYLAEEISAFEFALKVSPGEYLNCYLVRSLAPLADAYVNDAFSAAHRNSPSQVAFQELLPAAAGELLFSEVDALSHVLETPAQPAVYLLGGNRISDAYGMMGEVLSRSAAQTILTCGVTGLVMMQAKGVRLGANAEKYILDRGYDSFLPQSLELLEKYGDYIHLPLDVAYEKDGARHEIAVGDLPLDADLLDIGEQTIAAYEEKIVKAGTVFVNGPPGVYENPLFERGSRALFTAIQNAPGYTVIGGGDSVSCAASFIDMSKIGHVCTAGGAMVQYLSGKTMPLLAAMEKAYAKNSKG</sequence>
<protein>
    <recommendedName>
        <fullName evidence="3 9">Phosphoglycerate kinase</fullName>
        <ecNumber evidence="3 9">2.7.2.3</ecNumber>
    </recommendedName>
</protein>
<organism evidence="11 12">
    <name type="scientific">Oceanidesulfovibrio marinus</name>
    <dbReference type="NCBI Taxonomy" id="370038"/>
    <lineage>
        <taxon>Bacteria</taxon>
        <taxon>Pseudomonadati</taxon>
        <taxon>Thermodesulfobacteriota</taxon>
        <taxon>Desulfovibrionia</taxon>
        <taxon>Desulfovibrionales</taxon>
        <taxon>Desulfovibrionaceae</taxon>
        <taxon>Oceanidesulfovibrio</taxon>
    </lineage>
</organism>
<proteinExistence type="inferred from homology"/>
<dbReference type="SUPFAM" id="SSF53748">
    <property type="entry name" value="Phosphoglycerate kinase"/>
    <property type="match status" value="1"/>
</dbReference>
<dbReference type="Proteomes" id="UP000503251">
    <property type="component" value="Chromosome"/>
</dbReference>
<accession>A0A6P1ZK11</accession>
<evidence type="ECO:0000313" key="13">
    <source>
        <dbReference type="Proteomes" id="UP000503251"/>
    </source>
</evidence>
<dbReference type="PIRSF" id="PIRSF000724">
    <property type="entry name" value="Pgk"/>
    <property type="match status" value="1"/>
</dbReference>
<gene>
    <name evidence="11" type="primary">pgk</name>
    <name evidence="11" type="ORF">DQK91_05240</name>
    <name evidence="10" type="ORF">E8L03_13195</name>
</gene>
<dbReference type="EC" id="2.7.2.3" evidence="3 9"/>
<dbReference type="EMBL" id="CP039543">
    <property type="protein sequence ID" value="QJT09832.1"/>
    <property type="molecule type" value="Genomic_DNA"/>
</dbReference>
<name>A0A6P1ZK11_9BACT</name>
<dbReference type="GO" id="GO:0006094">
    <property type="term" value="P:gluconeogenesis"/>
    <property type="evidence" value="ECO:0007669"/>
    <property type="project" value="TreeGrafter"/>
</dbReference>
<dbReference type="InterPro" id="IPR015824">
    <property type="entry name" value="Phosphoglycerate_kinase_N"/>
</dbReference>
<dbReference type="InterPro" id="IPR001576">
    <property type="entry name" value="Phosphoglycerate_kinase"/>
</dbReference>
<reference evidence="10 13" key="2">
    <citation type="submission" date="2019-04" db="EMBL/GenBank/DDBJ databases">
        <title>Isolation and culture of sulfate reducing bacteria from the cold seep of the South China Sea.</title>
        <authorList>
            <person name="Sun C."/>
            <person name="Liu R."/>
        </authorList>
    </citation>
    <scope>NUCLEOTIDE SEQUENCE [LARGE SCALE GENOMIC DNA]</scope>
    <source>
        <strain evidence="10 13">CS1</strain>
    </source>
</reference>
<dbReference type="EMBL" id="QMIF01000002">
    <property type="protein sequence ID" value="TVM36051.1"/>
    <property type="molecule type" value="Genomic_DNA"/>
</dbReference>
<evidence type="ECO:0000313" key="10">
    <source>
        <dbReference type="EMBL" id="QJT09832.1"/>
    </source>
</evidence>
<evidence type="ECO:0000256" key="6">
    <source>
        <dbReference type="ARBA" id="ARBA00022777"/>
    </source>
</evidence>
<dbReference type="PANTHER" id="PTHR11406:SF23">
    <property type="entry name" value="PHOSPHOGLYCERATE KINASE 1, CHLOROPLASTIC-RELATED"/>
    <property type="match status" value="1"/>
</dbReference>
<dbReference type="InterPro" id="IPR015911">
    <property type="entry name" value="Phosphoglycerate_kinase_CS"/>
</dbReference>
<evidence type="ECO:0000256" key="1">
    <source>
        <dbReference type="ARBA" id="ARBA00000642"/>
    </source>
</evidence>
<dbReference type="GO" id="GO:0005524">
    <property type="term" value="F:ATP binding"/>
    <property type="evidence" value="ECO:0007669"/>
    <property type="project" value="UniProtKB-KW"/>
</dbReference>
<dbReference type="Gene3D" id="3.40.50.1260">
    <property type="entry name" value="Phosphoglycerate kinase, N-terminal domain"/>
    <property type="match status" value="2"/>
</dbReference>